<organism evidence="1 2">
    <name type="scientific">Peronosclerospora sorghi</name>
    <dbReference type="NCBI Taxonomy" id="230839"/>
    <lineage>
        <taxon>Eukaryota</taxon>
        <taxon>Sar</taxon>
        <taxon>Stramenopiles</taxon>
        <taxon>Oomycota</taxon>
        <taxon>Peronosporomycetes</taxon>
        <taxon>Peronosporales</taxon>
        <taxon>Peronosporaceae</taxon>
        <taxon>Peronosclerospora</taxon>
    </lineage>
</organism>
<gene>
    <name evidence="1" type="ORF">PsorP6_012196</name>
</gene>
<reference evidence="1 2" key="1">
    <citation type="journal article" date="2022" name="bioRxiv">
        <title>The genome of the oomycete Peronosclerospora sorghi, a cosmopolitan pathogen of maize and sorghum, is inflated with dispersed pseudogenes.</title>
        <authorList>
            <person name="Fletcher K."/>
            <person name="Martin F."/>
            <person name="Isakeit T."/>
            <person name="Cavanaugh K."/>
            <person name="Magill C."/>
            <person name="Michelmore R."/>
        </authorList>
    </citation>
    <scope>NUCLEOTIDE SEQUENCE [LARGE SCALE GENOMIC DNA]</scope>
    <source>
        <strain evidence="1">P6</strain>
    </source>
</reference>
<name>A0ACC0WI28_9STRA</name>
<dbReference type="EMBL" id="CM047591">
    <property type="protein sequence ID" value="KAI9918315.1"/>
    <property type="molecule type" value="Genomic_DNA"/>
</dbReference>
<proteinExistence type="predicted"/>
<accession>A0ACC0WI28</accession>
<evidence type="ECO:0000313" key="2">
    <source>
        <dbReference type="Proteomes" id="UP001163321"/>
    </source>
</evidence>
<dbReference type="Proteomes" id="UP001163321">
    <property type="component" value="Chromosome 12"/>
</dbReference>
<evidence type="ECO:0000313" key="1">
    <source>
        <dbReference type="EMBL" id="KAI9918315.1"/>
    </source>
</evidence>
<comment type="caution">
    <text evidence="1">The sequence shown here is derived from an EMBL/GenBank/DDBJ whole genome shotgun (WGS) entry which is preliminary data.</text>
</comment>
<protein>
    <submittedName>
        <fullName evidence="1">Uncharacterized protein</fullName>
    </submittedName>
</protein>
<sequence length="188" mass="21348">MFSHQQENGQSLERDERAADLGTNAAHVELTSLSLRVEQMYPQPSSQVLFSHSNKLTVCRLIFIVFDDLFCNGGAGPPSANSGSKPIDSLCQMELLDIRHTFKDQAQHLRHQNPDARTEKNSGIQWSLWYITLWQSREKKFQASLGVKNLQYPEAIRRYLNNSLSPSTSTSGIQWSLCAPMPRKKNKK</sequence>
<keyword evidence="2" id="KW-1185">Reference proteome</keyword>